<dbReference type="EMBL" id="JBGUBD010000001">
    <property type="protein sequence ID" value="MFA9477040.1"/>
    <property type="molecule type" value="Genomic_DNA"/>
</dbReference>
<feature type="transmembrane region" description="Helical" evidence="8">
    <location>
        <begin position="378"/>
        <end position="398"/>
    </location>
</feature>
<evidence type="ECO:0000256" key="3">
    <source>
        <dbReference type="ARBA" id="ARBA00022448"/>
    </source>
</evidence>
<dbReference type="Gene3D" id="3.30.460.20">
    <property type="entry name" value="CorA soluble domain-like"/>
    <property type="match status" value="1"/>
</dbReference>
<keyword evidence="5 8" id="KW-0812">Transmembrane</keyword>
<keyword evidence="4 8" id="KW-1003">Cell membrane</keyword>
<dbReference type="SUPFAM" id="SSF143865">
    <property type="entry name" value="CorA soluble domain-like"/>
    <property type="match status" value="1"/>
</dbReference>
<dbReference type="Gene3D" id="1.20.58.340">
    <property type="entry name" value="Magnesium transport protein CorA, transmembrane region"/>
    <property type="match status" value="2"/>
</dbReference>
<dbReference type="SUPFAM" id="SSF144083">
    <property type="entry name" value="Magnesium transport protein CorA, transmembrane region"/>
    <property type="match status" value="1"/>
</dbReference>
<dbReference type="InterPro" id="IPR002523">
    <property type="entry name" value="MgTranspt_CorA/ZnTranspt_ZntB"/>
</dbReference>
<dbReference type="NCBIfam" id="TIGR00383">
    <property type="entry name" value="corA"/>
    <property type="match status" value="1"/>
</dbReference>
<comment type="similarity">
    <text evidence="2 8">Belongs to the CorA metal ion transporter (MIT) (TC 1.A.35) family.</text>
</comment>
<dbReference type="RefSeq" id="WP_425343963.1">
    <property type="nucleotide sequence ID" value="NZ_JBGUBD010000001.1"/>
</dbReference>
<accession>A0ABV4U1J5</accession>
<sequence length="404" mass="46295">MASNDNGKSSSRSDPFSAASRRARATMRQVRRTLPRIPIPRRIKPQPGATPGIEVHQLAKLPIAEQASARVTCIDYGPDGATTHDITDVGKLAAFLQRPREESTAVRWINVDGLTDMPVIELLARSYHFHPLAIEDILHVHQRPKVEMFNHVDDPATPRPRLFVVARMLQLIEGRLDSEQITMFLGTDTVLTFQQKHGDVWGAIRERINTKGSRLRTNDASFLLYALLDAVVDHCFPVLEHYSSELEDLDLIVLAGDANTVRELHHLKHELMLMRREIWPMRELISSLQRMEHVELSSITRLYLRDVYDHTVQLLDLVETYREIAMSLSDMWVNAVSNRMSQVMKVLTIIATIFIPLTFLAGVYGMNFEHMPELEWRWSYAVVWAIFLGTAGGMLSWFRRRGWI</sequence>
<keyword evidence="7 8" id="KW-0472">Membrane</keyword>
<evidence type="ECO:0000313" key="11">
    <source>
        <dbReference type="Proteomes" id="UP001575105"/>
    </source>
</evidence>
<comment type="subcellular location">
    <subcellularLocation>
        <location evidence="1">Cell membrane</location>
        <topology evidence="1">Multi-pass membrane protein</topology>
    </subcellularLocation>
    <subcellularLocation>
        <location evidence="8">Membrane</location>
        <topology evidence="8">Multi-pass membrane protein</topology>
    </subcellularLocation>
</comment>
<dbReference type="Proteomes" id="UP001575105">
    <property type="component" value="Unassembled WGS sequence"/>
</dbReference>
<keyword evidence="8" id="KW-0460">Magnesium</keyword>
<dbReference type="InterPro" id="IPR045861">
    <property type="entry name" value="CorA_cytoplasmic_dom"/>
</dbReference>
<dbReference type="PANTHER" id="PTHR46494:SF1">
    <property type="entry name" value="CORA FAMILY METAL ION TRANSPORTER (EUROFUNG)"/>
    <property type="match status" value="1"/>
</dbReference>
<evidence type="ECO:0000256" key="4">
    <source>
        <dbReference type="ARBA" id="ARBA00022475"/>
    </source>
</evidence>
<name>A0ABV4U1J5_9BACT</name>
<reference evidence="10 11" key="1">
    <citation type="submission" date="2024-08" db="EMBL/GenBank/DDBJ databases">
        <title>Whole-genome sequencing of halo(alkali)philic microorganisms from hypersaline lakes.</title>
        <authorList>
            <person name="Sorokin D.Y."/>
            <person name="Merkel A.Y."/>
            <person name="Messina E."/>
            <person name="Yakimov M."/>
        </authorList>
    </citation>
    <scope>NUCLEOTIDE SEQUENCE [LARGE SCALE GENOMIC DNA]</scope>
    <source>
        <strain evidence="10 11">AB-hyl4</strain>
    </source>
</reference>
<keyword evidence="8" id="KW-0406">Ion transport</keyword>
<feature type="transmembrane region" description="Helical" evidence="8">
    <location>
        <begin position="346"/>
        <end position="366"/>
    </location>
</feature>
<evidence type="ECO:0000256" key="1">
    <source>
        <dbReference type="ARBA" id="ARBA00004651"/>
    </source>
</evidence>
<evidence type="ECO:0000256" key="7">
    <source>
        <dbReference type="ARBA" id="ARBA00023136"/>
    </source>
</evidence>
<feature type="region of interest" description="Disordered" evidence="9">
    <location>
        <begin position="1"/>
        <end position="32"/>
    </location>
</feature>
<dbReference type="PANTHER" id="PTHR46494">
    <property type="entry name" value="CORA FAMILY METAL ION TRANSPORTER (EUROFUNG)"/>
    <property type="match status" value="1"/>
</dbReference>
<protein>
    <recommendedName>
        <fullName evidence="8">Magnesium transport protein CorA</fullName>
    </recommendedName>
</protein>
<feature type="compositionally biased region" description="Basic residues" evidence="9">
    <location>
        <begin position="21"/>
        <end position="32"/>
    </location>
</feature>
<keyword evidence="3 8" id="KW-0813">Transport</keyword>
<evidence type="ECO:0000256" key="5">
    <source>
        <dbReference type="ARBA" id="ARBA00022692"/>
    </source>
</evidence>
<dbReference type="InterPro" id="IPR045863">
    <property type="entry name" value="CorA_TM1_TM2"/>
</dbReference>
<dbReference type="CDD" id="cd12828">
    <property type="entry name" value="TmCorA-like_1"/>
    <property type="match status" value="1"/>
</dbReference>
<proteinExistence type="inferred from homology"/>
<organism evidence="10 11">
    <name type="scientific">Natronomicrosphaera hydrolytica</name>
    <dbReference type="NCBI Taxonomy" id="3242702"/>
    <lineage>
        <taxon>Bacteria</taxon>
        <taxon>Pseudomonadati</taxon>
        <taxon>Planctomycetota</taxon>
        <taxon>Phycisphaerae</taxon>
        <taxon>Phycisphaerales</taxon>
        <taxon>Phycisphaeraceae</taxon>
        <taxon>Natronomicrosphaera</taxon>
    </lineage>
</organism>
<dbReference type="Pfam" id="PF01544">
    <property type="entry name" value="CorA"/>
    <property type="match status" value="1"/>
</dbReference>
<evidence type="ECO:0000256" key="8">
    <source>
        <dbReference type="RuleBase" id="RU362010"/>
    </source>
</evidence>
<evidence type="ECO:0000313" key="10">
    <source>
        <dbReference type="EMBL" id="MFA9477040.1"/>
    </source>
</evidence>
<comment type="caution">
    <text evidence="10">The sequence shown here is derived from an EMBL/GenBank/DDBJ whole genome shotgun (WGS) entry which is preliminary data.</text>
</comment>
<comment type="function">
    <text evidence="8">Mediates influx of magnesium ions.</text>
</comment>
<evidence type="ECO:0000256" key="9">
    <source>
        <dbReference type="SAM" id="MobiDB-lite"/>
    </source>
</evidence>
<keyword evidence="11" id="KW-1185">Reference proteome</keyword>
<evidence type="ECO:0000256" key="2">
    <source>
        <dbReference type="ARBA" id="ARBA00009765"/>
    </source>
</evidence>
<evidence type="ECO:0000256" key="6">
    <source>
        <dbReference type="ARBA" id="ARBA00022989"/>
    </source>
</evidence>
<dbReference type="InterPro" id="IPR004488">
    <property type="entry name" value="Mg/Co-transport_prot_CorA"/>
</dbReference>
<gene>
    <name evidence="8 10" type="primary">corA</name>
    <name evidence="10" type="ORF">ACERK3_01910</name>
</gene>
<keyword evidence="6 8" id="KW-1133">Transmembrane helix</keyword>
<feature type="compositionally biased region" description="Low complexity" evidence="9">
    <location>
        <begin position="9"/>
        <end position="20"/>
    </location>
</feature>